<dbReference type="Gene3D" id="3.30.1330.60">
    <property type="entry name" value="OmpA-like domain"/>
    <property type="match status" value="1"/>
</dbReference>
<gene>
    <name evidence="4" type="ORF">LMG31841_01611</name>
</gene>
<dbReference type="PROSITE" id="PS51123">
    <property type="entry name" value="OMPA_2"/>
    <property type="match status" value="1"/>
</dbReference>
<dbReference type="RefSeq" id="WP_228875590.1">
    <property type="nucleotide sequence ID" value="NZ_CAJQZC010000002.1"/>
</dbReference>
<dbReference type="PANTHER" id="PTHR30329">
    <property type="entry name" value="STATOR ELEMENT OF FLAGELLAR MOTOR COMPLEX"/>
    <property type="match status" value="1"/>
</dbReference>
<dbReference type="PANTHER" id="PTHR30329:SF21">
    <property type="entry name" value="LIPOPROTEIN YIAD-RELATED"/>
    <property type="match status" value="1"/>
</dbReference>
<proteinExistence type="predicted"/>
<protein>
    <recommendedName>
        <fullName evidence="3">OmpA-like domain-containing protein</fullName>
    </recommendedName>
</protein>
<dbReference type="InterPro" id="IPR050330">
    <property type="entry name" value="Bact_OuterMem_StrucFunc"/>
</dbReference>
<name>A0A9N8X121_9BURK</name>
<keyword evidence="1 2" id="KW-0472">Membrane</keyword>
<dbReference type="GO" id="GO:0016020">
    <property type="term" value="C:membrane"/>
    <property type="evidence" value="ECO:0007669"/>
    <property type="project" value="UniProtKB-UniRule"/>
</dbReference>
<keyword evidence="2" id="KW-0812">Transmembrane</keyword>
<organism evidence="4 5">
    <name type="scientific">Paraburkholderia saeva</name>
    <dbReference type="NCBI Taxonomy" id="2777537"/>
    <lineage>
        <taxon>Bacteria</taxon>
        <taxon>Pseudomonadati</taxon>
        <taxon>Pseudomonadota</taxon>
        <taxon>Betaproteobacteria</taxon>
        <taxon>Burkholderiales</taxon>
        <taxon>Burkholderiaceae</taxon>
        <taxon>Paraburkholderia</taxon>
    </lineage>
</organism>
<evidence type="ECO:0000259" key="3">
    <source>
        <dbReference type="PROSITE" id="PS51123"/>
    </source>
</evidence>
<dbReference type="InterPro" id="IPR006665">
    <property type="entry name" value="OmpA-like"/>
</dbReference>
<feature type="domain" description="OmpA-like" evidence="3">
    <location>
        <begin position="75"/>
        <end position="216"/>
    </location>
</feature>
<reference evidence="4" key="1">
    <citation type="submission" date="2021-04" db="EMBL/GenBank/DDBJ databases">
        <authorList>
            <person name="Vanwijnsberghe S."/>
        </authorList>
    </citation>
    <scope>NUCLEOTIDE SEQUENCE</scope>
    <source>
        <strain evidence="4">LMG 31841</strain>
    </source>
</reference>
<feature type="transmembrane region" description="Helical" evidence="2">
    <location>
        <begin position="12"/>
        <end position="34"/>
    </location>
</feature>
<evidence type="ECO:0000313" key="5">
    <source>
        <dbReference type="Proteomes" id="UP000789704"/>
    </source>
</evidence>
<dbReference type="CDD" id="cd07185">
    <property type="entry name" value="OmpA_C-like"/>
    <property type="match status" value="1"/>
</dbReference>
<accession>A0A9N8X121</accession>
<dbReference type="AlphaFoldDB" id="A0A9N8X121"/>
<dbReference type="InterPro" id="IPR036737">
    <property type="entry name" value="OmpA-like_sf"/>
</dbReference>
<dbReference type="Pfam" id="PF00691">
    <property type="entry name" value="OmpA"/>
    <property type="match status" value="1"/>
</dbReference>
<evidence type="ECO:0000313" key="4">
    <source>
        <dbReference type="EMBL" id="CAG4892393.1"/>
    </source>
</evidence>
<dbReference type="EMBL" id="CAJQZC010000002">
    <property type="protein sequence ID" value="CAG4892393.1"/>
    <property type="molecule type" value="Genomic_DNA"/>
</dbReference>
<evidence type="ECO:0000256" key="2">
    <source>
        <dbReference type="SAM" id="Phobius"/>
    </source>
</evidence>
<dbReference type="Proteomes" id="UP000789704">
    <property type="component" value="Unassembled WGS sequence"/>
</dbReference>
<evidence type="ECO:0000256" key="1">
    <source>
        <dbReference type="PROSITE-ProRule" id="PRU00473"/>
    </source>
</evidence>
<sequence>METENSNQSYWIPMADLMTGLMMVFMLLTAAFMLRVEKTTTLVVKEYESTKQDMQLALQKEFANDLKQWNAEMLGDMTIRFNDPTVLFATGSSELRPKFKEVLRQFFPRYVALLTSGQYQNAVKEIRIEGHTSAAWTGTTDEKTAYFRNMELSQARTRSTLEYLLSLSAVQPHEKWLVQHVTANGLSSSHPLTPGDASVGAQQANQRVEFRIVTNASEKMDLIAEKLQSK</sequence>
<comment type="caution">
    <text evidence="4">The sequence shown here is derived from an EMBL/GenBank/DDBJ whole genome shotgun (WGS) entry which is preliminary data.</text>
</comment>
<keyword evidence="5" id="KW-1185">Reference proteome</keyword>
<keyword evidence="2" id="KW-1133">Transmembrane helix</keyword>
<dbReference type="SUPFAM" id="SSF103088">
    <property type="entry name" value="OmpA-like"/>
    <property type="match status" value="1"/>
</dbReference>